<sequence length="241" mass="27708">MDPPALSPNDEDIPHCFIFATFMLSSMLGSSVASRLLAHQSSRPESYMQTVFTISSVSLLLPVVTNVHSTIFSLCPRFHFHVISFSQQLGGKTVNYELTVLYQTVFGSTVKRERWEHLVFWMYPTHWFLHIRSLRWDILAIYHEDEVHMLLICCKRNIVYLKGKCISHDGHVWHVFGFPFRGISAAEASDADCRDAQVKITRMAKYGRDGFRGSSAKWLIDFRGNKLLTCLQHEAILLLKQ</sequence>
<evidence type="ECO:0000313" key="3">
    <source>
        <dbReference type="Proteomes" id="UP001472677"/>
    </source>
</evidence>
<protein>
    <submittedName>
        <fullName evidence="2">Uncharacterized protein</fullName>
    </submittedName>
</protein>
<dbReference type="InterPro" id="IPR008509">
    <property type="entry name" value="MOT2/MFSD5"/>
</dbReference>
<keyword evidence="3" id="KW-1185">Reference proteome</keyword>
<gene>
    <name evidence="2" type="ORF">V6N12_013371</name>
</gene>
<dbReference type="PANTHER" id="PTHR23516:SF18">
    <property type="entry name" value="MOLYBDATE-ANION TRANSPORTER"/>
    <property type="match status" value="1"/>
</dbReference>
<accession>A0ABR2D6B0</accession>
<proteinExistence type="predicted"/>
<feature type="transmembrane region" description="Helical" evidence="1">
    <location>
        <begin position="17"/>
        <end position="38"/>
    </location>
</feature>
<keyword evidence="1" id="KW-0812">Transmembrane</keyword>
<organism evidence="2 3">
    <name type="scientific">Hibiscus sabdariffa</name>
    <name type="common">roselle</name>
    <dbReference type="NCBI Taxonomy" id="183260"/>
    <lineage>
        <taxon>Eukaryota</taxon>
        <taxon>Viridiplantae</taxon>
        <taxon>Streptophyta</taxon>
        <taxon>Embryophyta</taxon>
        <taxon>Tracheophyta</taxon>
        <taxon>Spermatophyta</taxon>
        <taxon>Magnoliopsida</taxon>
        <taxon>eudicotyledons</taxon>
        <taxon>Gunneridae</taxon>
        <taxon>Pentapetalae</taxon>
        <taxon>rosids</taxon>
        <taxon>malvids</taxon>
        <taxon>Malvales</taxon>
        <taxon>Malvaceae</taxon>
        <taxon>Malvoideae</taxon>
        <taxon>Hibiscus</taxon>
    </lineage>
</organism>
<reference evidence="2 3" key="1">
    <citation type="journal article" date="2024" name="G3 (Bethesda)">
        <title>Genome assembly of Hibiscus sabdariffa L. provides insights into metabolisms of medicinal natural products.</title>
        <authorList>
            <person name="Kim T."/>
        </authorList>
    </citation>
    <scope>NUCLEOTIDE SEQUENCE [LARGE SCALE GENOMIC DNA]</scope>
    <source>
        <strain evidence="2">TK-2024</strain>
        <tissue evidence="2">Old leaves</tissue>
    </source>
</reference>
<feature type="transmembrane region" description="Helical" evidence="1">
    <location>
        <begin position="50"/>
        <end position="74"/>
    </location>
</feature>
<dbReference type="PANTHER" id="PTHR23516">
    <property type="entry name" value="SAM (S-ADENOSYL METHIONINE) TRANSPORTER"/>
    <property type="match status" value="1"/>
</dbReference>
<keyword evidence="1" id="KW-0472">Membrane</keyword>
<evidence type="ECO:0000256" key="1">
    <source>
        <dbReference type="SAM" id="Phobius"/>
    </source>
</evidence>
<dbReference type="Proteomes" id="UP001472677">
    <property type="component" value="Unassembled WGS sequence"/>
</dbReference>
<dbReference type="EMBL" id="JBBPBM010000035">
    <property type="protein sequence ID" value="KAK8530871.1"/>
    <property type="molecule type" value="Genomic_DNA"/>
</dbReference>
<dbReference type="Pfam" id="PF05631">
    <property type="entry name" value="MFS_5"/>
    <property type="match status" value="1"/>
</dbReference>
<evidence type="ECO:0000313" key="2">
    <source>
        <dbReference type="EMBL" id="KAK8530871.1"/>
    </source>
</evidence>
<keyword evidence="1" id="KW-1133">Transmembrane helix</keyword>
<name>A0ABR2D6B0_9ROSI</name>
<comment type="caution">
    <text evidence="2">The sequence shown here is derived from an EMBL/GenBank/DDBJ whole genome shotgun (WGS) entry which is preliminary data.</text>
</comment>